<keyword evidence="4 6" id="KW-0119">Carbohydrate metabolism</keyword>
<feature type="binding site" evidence="6">
    <location>
        <position position="699"/>
    </location>
    <ligand>
        <name>alpha-maltose 1-phosphate</name>
        <dbReference type="ChEBI" id="CHEBI:63576"/>
    </ligand>
</feature>
<dbReference type="InterPro" id="IPR006047">
    <property type="entry name" value="GH13_cat_dom"/>
</dbReference>
<dbReference type="GO" id="GO:0030979">
    <property type="term" value="P:alpha-glucan biosynthetic process"/>
    <property type="evidence" value="ECO:0007669"/>
    <property type="project" value="UniProtKB-UniRule"/>
</dbReference>
<dbReference type="SUPFAM" id="SSF51445">
    <property type="entry name" value="(Trans)glycosidases"/>
    <property type="match status" value="2"/>
</dbReference>
<dbReference type="PANTHER" id="PTHR47786">
    <property type="entry name" value="ALPHA-1,4-GLUCAN:MALTOSE-1-PHOSPHATE MALTOSYLTRANSFERASE"/>
    <property type="match status" value="1"/>
</dbReference>
<evidence type="ECO:0000313" key="10">
    <source>
        <dbReference type="Proteomes" id="UP000541136"/>
    </source>
</evidence>
<evidence type="ECO:0000256" key="7">
    <source>
        <dbReference type="SAM" id="MobiDB-lite"/>
    </source>
</evidence>
<evidence type="ECO:0000256" key="1">
    <source>
        <dbReference type="ARBA" id="ARBA00011738"/>
    </source>
</evidence>
<feature type="region of interest" description="Disordered" evidence="7">
    <location>
        <begin position="38"/>
        <end position="63"/>
    </location>
</feature>
<comment type="caution">
    <text evidence="9">The sequence shown here is derived from an EMBL/GenBank/DDBJ whole genome shotgun (WGS) entry which is preliminary data.</text>
</comment>
<dbReference type="Pfam" id="PF00128">
    <property type="entry name" value="Alpha-amylase"/>
    <property type="match status" value="1"/>
</dbReference>
<comment type="function">
    <text evidence="6">Maltosyltransferase that uses maltose 1-phosphate (M1P) as the sugar donor to elongate linear or branched alpha-(1-&gt;4)-glucans. Is involved in a branched alpha-glucan biosynthetic pathway from trehalose, together with TreS, Mak and GlgB.</text>
</comment>
<dbReference type="Gene3D" id="3.20.20.80">
    <property type="entry name" value="Glycosidases"/>
    <property type="match status" value="2"/>
</dbReference>
<dbReference type="PANTHER" id="PTHR47786:SF2">
    <property type="entry name" value="GLYCOSYL HYDROLASE FAMILY 13 CATALYTIC DOMAIN-CONTAINING PROTEIN"/>
    <property type="match status" value="1"/>
</dbReference>
<dbReference type="Gene3D" id="1.20.58.80">
    <property type="entry name" value="Phosphotransferase system, lactose/cellobiose-type IIA subunit"/>
    <property type="match status" value="1"/>
</dbReference>
<feature type="binding site" evidence="6">
    <location>
        <position position="734"/>
    </location>
    <ligand>
        <name>alpha-maltose 1-phosphate</name>
        <dbReference type="ChEBI" id="CHEBI:63576"/>
    </ligand>
</feature>
<dbReference type="GO" id="GO:0016758">
    <property type="term" value="F:hexosyltransferase activity"/>
    <property type="evidence" value="ECO:0007669"/>
    <property type="project" value="UniProtKB-UniRule"/>
</dbReference>
<dbReference type="CDD" id="cd11344">
    <property type="entry name" value="AmyAc_GlgE_like"/>
    <property type="match status" value="1"/>
</dbReference>
<feature type="region of interest" description="Disordered" evidence="7">
    <location>
        <begin position="102"/>
        <end position="122"/>
    </location>
</feature>
<keyword evidence="3 6" id="KW-0808">Transferase</keyword>
<dbReference type="GO" id="GO:0004553">
    <property type="term" value="F:hydrolase activity, hydrolyzing O-glycosyl compounds"/>
    <property type="evidence" value="ECO:0007669"/>
    <property type="project" value="InterPro"/>
</dbReference>
<dbReference type="InterPro" id="IPR013783">
    <property type="entry name" value="Ig-like_fold"/>
</dbReference>
<evidence type="ECO:0000256" key="6">
    <source>
        <dbReference type="HAMAP-Rule" id="MF_02124"/>
    </source>
</evidence>
<evidence type="ECO:0000313" key="9">
    <source>
        <dbReference type="EMBL" id="MBB6082288.1"/>
    </source>
</evidence>
<feature type="binding site" evidence="6">
    <location>
        <begin position="915"/>
        <end position="916"/>
    </location>
    <ligand>
        <name>alpha-maltose 1-phosphate</name>
        <dbReference type="ChEBI" id="CHEBI:63576"/>
    </ligand>
</feature>
<name>A0A7W9TLX1_CASDE</name>
<evidence type="ECO:0000256" key="2">
    <source>
        <dbReference type="ARBA" id="ARBA00022676"/>
    </source>
</evidence>
<sequence length="1042" mass="114014">MAGGRDSETGWPCLVRVDSLARAAAEAAQWRAAGATGILAPPPWRTGGRPAGAAPLDADRSEGGAPVRDEIAEASRRLAAGGLSCHLEMALDRVARGAHPDTASAEWLRPEPLDPRTDPRTPREDLCTRRVVQAPPAAFVQAWAARLRDWSALGVAGYCFRTPQHLAAEIWHELLGALREADAGVRFIAWTPGLTPEELARCAPVPFDWTVSSLAWWDGRADWLAQEHARLSALAPVLAYAGRRRETRWLAAAAVSGEGLILDGPPDAATLGPLAHWRRRTRLPATFGTVGGRTGRATALVRACPGAGGALLALSAEGDPHAAADLSEWAGLLPAGPDDGRGVPPALRPRPGALLAPAGCALWQWTAPAPPGAPVPAAALPGDGRGLLAPRIGIERIEPAVDGGAWPVKRISHETLAVSATVFTDGHARLAANLCWRACDEAGWHEVPMQARGNDRWSAQCRPERIGGHEYRILAWIDVWAGFCAEWRAKFDAGQALGQSLAEGAQWLARLLHYADGAARDEPQWARVRQALDMLQAAADAPPDARLIEALLSAPLAAFLRDAAKPTFAHATAPLRLWVDRPQARYASWYELFPRSQSPVPGRHGTFDDVIARLPDIRRMGFDVLYLPPIHPIGRRDRKGRNNSPEASPEDVGSPYAIGSEAGGHDAVDPRLGTLDDFVRLVDAARRAGLEIALDFAIQCSPDHPWLRRHRDWFSWRPDGSLRHAENPPKQYQDIVNVAFYADAPPWRRKTALWRALREIVRFWIGHGVRIFRVDNPHTKPLPFWQWLIADIHARDPDVVFLAEAFTRPAMMYRLAKAGFTQSYTYFTWRNAAHELDAYFRELSQPPVADFFRPMFFTSTPDINPLYLQRHGRPGFLVRAALAATGSGLWGVYSGFELCEAAALPDGEEHADSEKYEVRQRDWHAPGNIRAEIARLNAIRRANPALQDYRGYLGLPCEAEGVLAYARYSAAQSNVLLVVVNLDPARAIDVQVPLGPIASAENLLTGAAEHWPDCRAHARLHPESPYGIWRLPGLPSHGLPSH</sequence>
<dbReference type="Proteomes" id="UP000541136">
    <property type="component" value="Unassembled WGS sequence"/>
</dbReference>
<gene>
    <name evidence="6" type="primary">glgE</name>
    <name evidence="9" type="ORF">HNR28_000308</name>
</gene>
<dbReference type="Gene3D" id="2.60.40.10">
    <property type="entry name" value="Immunoglobulins"/>
    <property type="match status" value="1"/>
</dbReference>
<dbReference type="SMART" id="SM00642">
    <property type="entry name" value="Aamy"/>
    <property type="match status" value="1"/>
</dbReference>
<dbReference type="RefSeq" id="WP_184142464.1">
    <property type="nucleotide sequence ID" value="NZ_JACHIB010000002.1"/>
</dbReference>
<dbReference type="InterPro" id="IPR013780">
    <property type="entry name" value="Glyco_hydro_b"/>
</dbReference>
<dbReference type="InterPro" id="IPR026585">
    <property type="entry name" value="GlgE"/>
</dbReference>
<evidence type="ECO:0000256" key="5">
    <source>
        <dbReference type="ARBA" id="ARBA00048735"/>
    </source>
</evidence>
<reference evidence="9 10" key="1">
    <citation type="submission" date="2020-08" db="EMBL/GenBank/DDBJ databases">
        <title>Genomic Encyclopedia of Type Strains, Phase IV (KMG-IV): sequencing the most valuable type-strain genomes for metagenomic binning, comparative biology and taxonomic classification.</title>
        <authorList>
            <person name="Goeker M."/>
        </authorList>
    </citation>
    <scope>NUCLEOTIDE SEQUENCE [LARGE SCALE GENOMIC DNA]</scope>
    <source>
        <strain evidence="9 10">DSM 12141</strain>
    </source>
</reference>
<feature type="domain" description="Glycosyl hydrolase family 13 catalytic" evidence="8">
    <location>
        <begin position="591"/>
        <end position="940"/>
    </location>
</feature>
<dbReference type="Pfam" id="PF11896">
    <property type="entry name" value="GlgE_dom_N_S"/>
    <property type="match status" value="1"/>
</dbReference>
<keyword evidence="2 6" id="KW-0328">Glycosyltransferase</keyword>
<evidence type="ECO:0000256" key="4">
    <source>
        <dbReference type="ARBA" id="ARBA00023277"/>
    </source>
</evidence>
<dbReference type="InterPro" id="IPR017853">
    <property type="entry name" value="GH"/>
</dbReference>
<organism evidence="9 10">
    <name type="scientific">Castellaniella defragrans</name>
    <name type="common">Alcaligenes defragrans</name>
    <dbReference type="NCBI Taxonomy" id="75697"/>
    <lineage>
        <taxon>Bacteria</taxon>
        <taxon>Pseudomonadati</taxon>
        <taxon>Pseudomonadota</taxon>
        <taxon>Betaproteobacteria</taxon>
        <taxon>Burkholderiales</taxon>
        <taxon>Alcaligenaceae</taxon>
        <taxon>Castellaniella</taxon>
    </lineage>
</organism>
<dbReference type="EMBL" id="JACHIB010000002">
    <property type="protein sequence ID" value="MBB6082288.1"/>
    <property type="molecule type" value="Genomic_DNA"/>
</dbReference>
<dbReference type="AlphaFoldDB" id="A0A7W9TLX1"/>
<dbReference type="InterPro" id="IPR021828">
    <property type="entry name" value="GlgE_dom_N/S"/>
</dbReference>
<feature type="active site" description="Proton donor" evidence="6">
    <location>
        <position position="804"/>
    </location>
</feature>
<evidence type="ECO:0000256" key="3">
    <source>
        <dbReference type="ARBA" id="ARBA00022679"/>
    </source>
</evidence>
<comment type="catalytic activity">
    <reaction evidence="5 6">
        <text>alpha-maltose 1-phosphate + [(1-&gt;4)-alpha-D-glucosyl](n) = [(1-&gt;4)-alpha-D-glucosyl](n+2) + phosphate</text>
        <dbReference type="Rhea" id="RHEA:42692"/>
        <dbReference type="Rhea" id="RHEA-COMP:9584"/>
        <dbReference type="Rhea" id="RHEA-COMP:10183"/>
        <dbReference type="ChEBI" id="CHEBI:15444"/>
        <dbReference type="ChEBI" id="CHEBI:43474"/>
        <dbReference type="ChEBI" id="CHEBI:63576"/>
        <dbReference type="EC" id="2.4.99.16"/>
    </reaction>
</comment>
<comment type="similarity">
    <text evidence="6">Belongs to the glycosyl hydrolase 13 family. GlgE subfamily.</text>
</comment>
<proteinExistence type="inferred from homology"/>
<accession>A0A7W9TLX1</accession>
<feature type="binding site" evidence="6">
    <location>
        <position position="639"/>
    </location>
    <ligand>
        <name>alpha-maltose 1-phosphate</name>
        <dbReference type="ChEBI" id="CHEBI:63576"/>
    </ligand>
</feature>
<dbReference type="HAMAP" id="MF_02124">
    <property type="entry name" value="GlgE"/>
    <property type="match status" value="1"/>
</dbReference>
<feature type="region of interest" description="Disordered" evidence="7">
    <location>
        <begin position="635"/>
        <end position="665"/>
    </location>
</feature>
<dbReference type="EC" id="2.4.99.16" evidence="6"/>
<feature type="compositionally biased region" description="Basic and acidic residues" evidence="7">
    <location>
        <begin position="108"/>
        <end position="122"/>
    </location>
</feature>
<dbReference type="Gene3D" id="2.60.40.1180">
    <property type="entry name" value="Golgi alpha-mannosidase II"/>
    <property type="match status" value="1"/>
</dbReference>
<evidence type="ECO:0000259" key="8">
    <source>
        <dbReference type="SMART" id="SM00642"/>
    </source>
</evidence>
<feature type="binding site" evidence="6">
    <location>
        <position position="776"/>
    </location>
    <ligand>
        <name>alpha-maltose 1-phosphate</name>
        <dbReference type="ChEBI" id="CHEBI:63576"/>
    </ligand>
</feature>
<feature type="active site" description="Nucleophile" evidence="6">
    <location>
        <position position="775"/>
    </location>
</feature>
<comment type="subunit">
    <text evidence="1 6">Homodimer.</text>
</comment>
<protein>
    <recommendedName>
        <fullName evidence="6">Alpha-1,4-glucan:maltose-1-phosphate maltosyltransferase</fullName>
        <shortName evidence="6">GMPMT</shortName>
        <ecNumber evidence="6">2.4.99.16</ecNumber>
    </recommendedName>
    <alternativeName>
        <fullName evidence="6">(1-&gt;4)-alpha-D-glucan:maltose-1-phosphate alpha-D-maltosyltransferase</fullName>
    </alternativeName>
</protein>
<feature type="site" description="Transition state stabilizer" evidence="6">
    <location>
        <position position="862"/>
    </location>
</feature>